<name>A0A5N5TUI7_9GAMM</name>
<evidence type="ECO:0000313" key="1">
    <source>
        <dbReference type="EMBL" id="BCV44208.1"/>
    </source>
</evidence>
<dbReference type="GeneID" id="93808274"/>
<dbReference type="PANTHER" id="PTHR38011">
    <property type="entry name" value="DIHYDROFOLATE REDUCTASE FAMILY PROTEIN (AFU_ORTHOLOGUE AFUA_8G06820)"/>
    <property type="match status" value="1"/>
</dbReference>
<organism evidence="1 2">
    <name type="scientific">Shewanella algae</name>
    <dbReference type="NCBI Taxonomy" id="38313"/>
    <lineage>
        <taxon>Bacteria</taxon>
        <taxon>Pseudomonadati</taxon>
        <taxon>Pseudomonadota</taxon>
        <taxon>Gammaproteobacteria</taxon>
        <taxon>Alteromonadales</taxon>
        <taxon>Shewanellaceae</taxon>
        <taxon>Shewanella</taxon>
    </lineage>
</organism>
<dbReference type="InterPro" id="IPR024072">
    <property type="entry name" value="DHFR-like_dom_sf"/>
</dbReference>
<dbReference type="PANTHER" id="PTHR38011:SF11">
    <property type="entry name" value="2,5-DIAMINO-6-RIBOSYLAMINO-4(3H)-PYRIMIDINONE 5'-PHOSPHATE REDUCTASE"/>
    <property type="match status" value="1"/>
</dbReference>
<reference evidence="1" key="1">
    <citation type="submission" date="2021-05" db="EMBL/GenBank/DDBJ databases">
        <title>Molecular characterization for Shewanella algae harboring chromosomal blaOXA-55-like strains isolated from clinical and environment sample.</title>
        <authorList>
            <person name="Ohama Y."/>
            <person name="Aoki K."/>
            <person name="Harada S."/>
            <person name="Moriya K."/>
            <person name="Ishii Y."/>
            <person name="Tateda K."/>
        </authorList>
    </citation>
    <scope>NUCLEOTIDE SEQUENCE</scope>
    <source>
        <strain evidence="1">TUM17379</strain>
    </source>
</reference>
<dbReference type="SUPFAM" id="SSF53597">
    <property type="entry name" value="Dihydrofolate reductase-like"/>
    <property type="match status" value="1"/>
</dbReference>
<accession>A0A5N5TUI7</accession>
<dbReference type="RefSeq" id="WP_025009479.1">
    <property type="nucleotide sequence ID" value="NZ_AP024613.1"/>
</dbReference>
<keyword evidence="1" id="KW-0808">Transferase</keyword>
<sequence length="180" mass="19400">MKNRVYMAQSLDGFIAGPNGELDWLAAIDNPEGSDLGFAEFMASVDALLMGRNTFEVVAAFDAWPYDKPVFVASNSLKQLPEGFAGKAELICGSATEMLSALHAKGYHNIYLDGGALIRSFIAAALVDELTITTVPVLLGGGIRLFDTLPGSVNLKLVSSQLLLGQLVKNRYQFQRETQA</sequence>
<protein>
    <submittedName>
        <fullName evidence="1">Diacylglycerol kinase</fullName>
    </submittedName>
</protein>
<keyword evidence="1" id="KW-0418">Kinase</keyword>
<dbReference type="InterPro" id="IPR002734">
    <property type="entry name" value="RibDG_C"/>
</dbReference>
<gene>
    <name evidence="1" type="ORF">TUM17379_12260</name>
</gene>
<dbReference type="EMBL" id="AP024613">
    <property type="protein sequence ID" value="BCV44208.1"/>
    <property type="molecule type" value="Genomic_DNA"/>
</dbReference>
<dbReference type="GO" id="GO:0016301">
    <property type="term" value="F:kinase activity"/>
    <property type="evidence" value="ECO:0007669"/>
    <property type="project" value="UniProtKB-KW"/>
</dbReference>
<dbReference type="Proteomes" id="UP000825078">
    <property type="component" value="Chromosome"/>
</dbReference>
<dbReference type="Pfam" id="PF01872">
    <property type="entry name" value="RibD_C"/>
    <property type="match status" value="1"/>
</dbReference>
<dbReference type="InterPro" id="IPR050765">
    <property type="entry name" value="Riboflavin_Biosynth_HTPR"/>
</dbReference>
<dbReference type="AlphaFoldDB" id="A0A5N5TUI7"/>
<dbReference type="GO" id="GO:0008703">
    <property type="term" value="F:5-amino-6-(5-phosphoribosylamino)uracil reductase activity"/>
    <property type="evidence" value="ECO:0007669"/>
    <property type="project" value="InterPro"/>
</dbReference>
<dbReference type="Gene3D" id="3.40.430.10">
    <property type="entry name" value="Dihydrofolate Reductase, subunit A"/>
    <property type="match status" value="1"/>
</dbReference>
<dbReference type="GO" id="GO:0009231">
    <property type="term" value="P:riboflavin biosynthetic process"/>
    <property type="evidence" value="ECO:0007669"/>
    <property type="project" value="InterPro"/>
</dbReference>
<proteinExistence type="predicted"/>
<evidence type="ECO:0000313" key="2">
    <source>
        <dbReference type="Proteomes" id="UP000825078"/>
    </source>
</evidence>